<dbReference type="EMBL" id="JBAHYK010000105">
    <property type="protein sequence ID" value="KAL0578326.1"/>
    <property type="molecule type" value="Genomic_DNA"/>
</dbReference>
<sequence>MSCSTSTNVLSPAQIELNHFETMTNEEKAAENVQQKAERSDRIKELLEIVECEDFLLQHDSLVTQTKEAEALRTTNQDQSAQANKREPEPPIPSVSTLDRPLMPNRRSDLGRLNAFEAGLVLLLRQNDAELKESHTKLVMENMELKFELERERYKVRHWSGYAGVLLDALQEYEIPTPVGHGYYEGERGYAAEDNDNN</sequence>
<feature type="compositionally biased region" description="Polar residues" evidence="1">
    <location>
        <begin position="73"/>
        <end position="83"/>
    </location>
</feature>
<organism evidence="2 3">
    <name type="scientific">Marasmius crinis-equi</name>
    <dbReference type="NCBI Taxonomy" id="585013"/>
    <lineage>
        <taxon>Eukaryota</taxon>
        <taxon>Fungi</taxon>
        <taxon>Dikarya</taxon>
        <taxon>Basidiomycota</taxon>
        <taxon>Agaricomycotina</taxon>
        <taxon>Agaricomycetes</taxon>
        <taxon>Agaricomycetidae</taxon>
        <taxon>Agaricales</taxon>
        <taxon>Marasmiineae</taxon>
        <taxon>Marasmiaceae</taxon>
        <taxon>Marasmius</taxon>
    </lineage>
</organism>
<name>A0ABR3FS93_9AGAR</name>
<reference evidence="2 3" key="1">
    <citation type="submission" date="2024-02" db="EMBL/GenBank/DDBJ databases">
        <title>A draft genome for the cacao thread blight pathogen Marasmius crinis-equi.</title>
        <authorList>
            <person name="Cohen S.P."/>
            <person name="Baruah I.K."/>
            <person name="Amoako-Attah I."/>
            <person name="Bukari Y."/>
            <person name="Meinhardt L.W."/>
            <person name="Bailey B.A."/>
        </authorList>
    </citation>
    <scope>NUCLEOTIDE SEQUENCE [LARGE SCALE GENOMIC DNA]</scope>
    <source>
        <strain evidence="2 3">GH-76</strain>
    </source>
</reference>
<keyword evidence="3" id="KW-1185">Reference proteome</keyword>
<evidence type="ECO:0000256" key="1">
    <source>
        <dbReference type="SAM" id="MobiDB-lite"/>
    </source>
</evidence>
<accession>A0ABR3FS93</accession>
<gene>
    <name evidence="2" type="ORF">V5O48_003673</name>
</gene>
<evidence type="ECO:0000313" key="3">
    <source>
        <dbReference type="Proteomes" id="UP001465976"/>
    </source>
</evidence>
<dbReference type="Proteomes" id="UP001465976">
    <property type="component" value="Unassembled WGS sequence"/>
</dbReference>
<feature type="region of interest" description="Disordered" evidence="1">
    <location>
        <begin position="69"/>
        <end position="107"/>
    </location>
</feature>
<protein>
    <submittedName>
        <fullName evidence="2">Uncharacterized protein</fullName>
    </submittedName>
</protein>
<evidence type="ECO:0000313" key="2">
    <source>
        <dbReference type="EMBL" id="KAL0578326.1"/>
    </source>
</evidence>
<proteinExistence type="predicted"/>
<comment type="caution">
    <text evidence="2">The sequence shown here is derived from an EMBL/GenBank/DDBJ whole genome shotgun (WGS) entry which is preliminary data.</text>
</comment>